<keyword evidence="2" id="KW-0507">mRNA processing</keyword>
<comment type="caution">
    <text evidence="10">The sequence shown here is derived from an EMBL/GenBank/DDBJ whole genome shotgun (WGS) entry which is preliminary data.</text>
</comment>
<dbReference type="InterPro" id="IPR034393">
    <property type="entry name" value="TatSF1-like"/>
</dbReference>
<feature type="transmembrane region" description="Helical" evidence="8">
    <location>
        <begin position="309"/>
        <end position="330"/>
    </location>
</feature>
<dbReference type="PANTHER" id="PTHR15608:SF0">
    <property type="entry name" value="HIV TAT-SPECIFIC FACTOR 1"/>
    <property type="match status" value="1"/>
</dbReference>
<dbReference type="SUPFAM" id="SSF54928">
    <property type="entry name" value="RNA-binding domain, RBD"/>
    <property type="match status" value="2"/>
</dbReference>
<evidence type="ECO:0000313" key="11">
    <source>
        <dbReference type="Proteomes" id="UP000472727"/>
    </source>
</evidence>
<keyword evidence="8" id="KW-0812">Transmembrane</keyword>
<name>A0A7C8QLA5_ORBOL</name>
<dbReference type="InterPro" id="IPR012677">
    <property type="entry name" value="Nucleotide-bd_a/b_plait_sf"/>
</dbReference>
<reference evidence="10 11" key="1">
    <citation type="submission" date="2019-06" db="EMBL/GenBank/DDBJ databases">
        <authorList>
            <person name="Palmer J.M."/>
        </authorList>
    </citation>
    <scope>NUCLEOTIDE SEQUENCE [LARGE SCALE GENOMIC DNA]</scope>
    <source>
        <strain evidence="10 11">TWF106</strain>
    </source>
</reference>
<dbReference type="Proteomes" id="UP000472727">
    <property type="component" value="Unassembled WGS sequence"/>
</dbReference>
<evidence type="ECO:0000256" key="8">
    <source>
        <dbReference type="SAM" id="Phobius"/>
    </source>
</evidence>
<dbReference type="GO" id="GO:0000398">
    <property type="term" value="P:mRNA splicing, via spliceosome"/>
    <property type="evidence" value="ECO:0007669"/>
    <property type="project" value="InterPro"/>
</dbReference>
<feature type="region of interest" description="Disordered" evidence="7">
    <location>
        <begin position="342"/>
        <end position="363"/>
    </location>
</feature>
<evidence type="ECO:0000256" key="7">
    <source>
        <dbReference type="SAM" id="MobiDB-lite"/>
    </source>
</evidence>
<feature type="domain" description="RRM" evidence="9">
    <location>
        <begin position="501"/>
        <end position="592"/>
    </location>
</feature>
<dbReference type="CDD" id="cd12285">
    <property type="entry name" value="RRM3_RBM39_like"/>
    <property type="match status" value="1"/>
</dbReference>
<feature type="region of interest" description="Disordered" evidence="7">
    <location>
        <begin position="736"/>
        <end position="761"/>
    </location>
</feature>
<feature type="transmembrane region" description="Helical" evidence="8">
    <location>
        <begin position="12"/>
        <end position="28"/>
    </location>
</feature>
<evidence type="ECO:0000256" key="2">
    <source>
        <dbReference type="ARBA" id="ARBA00022664"/>
    </source>
</evidence>
<keyword evidence="4 6" id="KW-0694">RNA-binding</keyword>
<dbReference type="EMBL" id="WIWS01000054">
    <property type="protein sequence ID" value="KAF3215503.1"/>
    <property type="molecule type" value="Genomic_DNA"/>
</dbReference>
<feature type="region of interest" description="Disordered" evidence="7">
    <location>
        <begin position="446"/>
        <end position="496"/>
    </location>
</feature>
<dbReference type="InterPro" id="IPR034392">
    <property type="entry name" value="TatSF1-like_RRM1"/>
</dbReference>
<dbReference type="GO" id="GO:0005686">
    <property type="term" value="C:U2 snRNP"/>
    <property type="evidence" value="ECO:0007669"/>
    <property type="project" value="TreeGrafter"/>
</dbReference>
<keyword evidence="3" id="KW-0677">Repeat</keyword>
<dbReference type="Gene3D" id="3.30.70.330">
    <property type="match status" value="2"/>
</dbReference>
<evidence type="ECO:0000256" key="1">
    <source>
        <dbReference type="ARBA" id="ARBA00007747"/>
    </source>
</evidence>
<dbReference type="GO" id="GO:0005684">
    <property type="term" value="C:U2-type spliceosomal complex"/>
    <property type="evidence" value="ECO:0007669"/>
    <property type="project" value="TreeGrafter"/>
</dbReference>
<feature type="region of interest" description="Disordered" evidence="7">
    <location>
        <begin position="86"/>
        <end position="166"/>
    </location>
</feature>
<comment type="similarity">
    <text evidence="1">Belongs to the HTATSF1 family.</text>
</comment>
<dbReference type="Pfam" id="PF00076">
    <property type="entry name" value="RRM_1"/>
    <property type="match status" value="2"/>
</dbReference>
<evidence type="ECO:0000259" key="9">
    <source>
        <dbReference type="PROSITE" id="PS50102"/>
    </source>
</evidence>
<evidence type="ECO:0000313" key="10">
    <source>
        <dbReference type="EMBL" id="KAF3215503.1"/>
    </source>
</evidence>
<dbReference type="InterPro" id="IPR000504">
    <property type="entry name" value="RRM_dom"/>
</dbReference>
<sequence>MSTPANGTQLSAASAFWGLIGLALNIIIQPTGRVCGFHPSVRARVRSSPIVCVADSICTVTRLLFNIFYYKLSFKKACRLTLHRKKAGWKGEPHQEQGNSDSQSPMQTEEYGGGTHHGEIDVEMGELQNEQGHSDSGSPTQVEIEGVGDSTNPVEVGPEATGGALGPGNVTENMQQELSGGFLTFGVSSTARVFSFTLTGFPQWLKIIACSGAPWTSTWASFYFWPFLIAEVINITAGGIEMEEDRLERIRIDRINSKWEVRLDFYERALGGFAVSMQLIVFLALERYLPAADLDPIWNNISPFVHIPWRALIYFVVYLMCSVSNPFVLVMGGWRANASGASAQTTFDRNPKPPPSPSRSPESLDYLTLQHQYDEIMADESAPVESPFDVRGFPITIEGINQDDRVSFSKLTGKYNLEQEDGTEYEFDEKLKRWYEVLDNSLAEEQSKAYGPVDATDSVTPRNKKRKNEHDNEANQPEINNSKRSKKNGKADQAAAPRVNKAVYVTNLPLDATAQEVEELFSKYGVLAEEIDSGKKRVKLYTDESGNPKGDALIVYFRPESVKLAIQMLDDTDFRLGVGDAGGRIKVQAADYSYKAQQDAPQDKKMTRDKKKIIAKSQKLNNKLADWDDDDPATVSASSKFDKVVILKHMFTLKELEEDPAAILDIKEDIREECSKLGEVTNVTLYDDEEAGVVSVKFGDEASALACVRMMDGRHFSGSKVEAYIYDGQERFRKKKVRDTDAEESSRLDKFGNWLEEEGAE</sequence>
<keyword evidence="5" id="KW-0508">mRNA splicing</keyword>
<evidence type="ECO:0000256" key="5">
    <source>
        <dbReference type="ARBA" id="ARBA00023187"/>
    </source>
</evidence>
<evidence type="ECO:0000256" key="4">
    <source>
        <dbReference type="ARBA" id="ARBA00022884"/>
    </source>
</evidence>
<accession>A0A7C8QLA5</accession>
<dbReference type="PROSITE" id="PS50102">
    <property type="entry name" value="RRM"/>
    <property type="match status" value="1"/>
</dbReference>
<gene>
    <name evidence="10" type="ORF">TWF106_008702</name>
</gene>
<dbReference type="SMART" id="SM00360">
    <property type="entry name" value="RRM"/>
    <property type="match status" value="2"/>
</dbReference>
<proteinExistence type="inferred from homology"/>
<keyword evidence="8" id="KW-0472">Membrane</keyword>
<keyword evidence="8" id="KW-1133">Transmembrane helix</keyword>
<organism evidence="10 11">
    <name type="scientific">Orbilia oligospora</name>
    <name type="common">Nematode-trapping fungus</name>
    <name type="synonym">Arthrobotrys oligospora</name>
    <dbReference type="NCBI Taxonomy" id="2813651"/>
    <lineage>
        <taxon>Eukaryota</taxon>
        <taxon>Fungi</taxon>
        <taxon>Dikarya</taxon>
        <taxon>Ascomycota</taxon>
        <taxon>Pezizomycotina</taxon>
        <taxon>Orbiliomycetes</taxon>
        <taxon>Orbiliales</taxon>
        <taxon>Orbiliaceae</taxon>
        <taxon>Orbilia</taxon>
    </lineage>
</organism>
<feature type="compositionally biased region" description="Polar residues" evidence="7">
    <location>
        <begin position="128"/>
        <end position="141"/>
    </location>
</feature>
<feature type="compositionally biased region" description="Polar residues" evidence="7">
    <location>
        <begin position="96"/>
        <end position="107"/>
    </location>
</feature>
<protein>
    <recommendedName>
        <fullName evidence="9">RRM domain-containing protein</fullName>
    </recommendedName>
</protein>
<evidence type="ECO:0000256" key="6">
    <source>
        <dbReference type="PROSITE-ProRule" id="PRU00176"/>
    </source>
</evidence>
<dbReference type="PANTHER" id="PTHR15608">
    <property type="entry name" value="SPLICING FACTOR U2AF-ASSOCIATED PROTEIN 2"/>
    <property type="match status" value="1"/>
</dbReference>
<feature type="compositionally biased region" description="Basic and acidic residues" evidence="7">
    <location>
        <begin position="738"/>
        <end position="750"/>
    </location>
</feature>
<evidence type="ECO:0000256" key="3">
    <source>
        <dbReference type="ARBA" id="ARBA00022737"/>
    </source>
</evidence>
<dbReference type="CDD" id="cd12281">
    <property type="entry name" value="RRM1_TatSF1_like"/>
    <property type="match status" value="1"/>
</dbReference>
<dbReference type="GO" id="GO:0003723">
    <property type="term" value="F:RNA binding"/>
    <property type="evidence" value="ECO:0007669"/>
    <property type="project" value="UniProtKB-UniRule"/>
</dbReference>
<dbReference type="FunFam" id="3.30.70.330:FF:000105">
    <property type="entry name" value="HIV Tat-specific factor 1 homolog"/>
    <property type="match status" value="1"/>
</dbReference>
<dbReference type="InterPro" id="IPR035979">
    <property type="entry name" value="RBD_domain_sf"/>
</dbReference>
<dbReference type="AlphaFoldDB" id="A0A7C8QLA5"/>